<keyword evidence="4" id="KW-0808">Transferase</keyword>
<dbReference type="InterPro" id="IPR036097">
    <property type="entry name" value="HisK_dim/P_sf"/>
</dbReference>
<dbReference type="Gene3D" id="1.10.287.130">
    <property type="match status" value="1"/>
</dbReference>
<dbReference type="SUPFAM" id="SSF55874">
    <property type="entry name" value="ATPase domain of HSP90 chaperone/DNA topoisomerase II/histidine kinase"/>
    <property type="match status" value="1"/>
</dbReference>
<dbReference type="Gene3D" id="3.30.565.10">
    <property type="entry name" value="Histidine kinase-like ATPase, C-terminal domain"/>
    <property type="match status" value="1"/>
</dbReference>
<dbReference type="RefSeq" id="WP_198301492.1">
    <property type="nucleotide sequence ID" value="NZ_CP022423.1"/>
</dbReference>
<dbReference type="EMBL" id="CP022423">
    <property type="protein sequence ID" value="ASM78550.1"/>
    <property type="molecule type" value="Genomic_DNA"/>
</dbReference>
<dbReference type="SMART" id="SM00448">
    <property type="entry name" value="REC"/>
    <property type="match status" value="1"/>
</dbReference>
<keyword evidence="3 7" id="KW-0597">Phosphoprotein</keyword>
<sequence length="481" mass="52856">MNAPESAEPVLDVLVVDDIEASRQALCAMVEQLGHHVSGVCCGEAALVRVQTRRPDVVLLDLLMPDLDGFEVTRRLRALCRDRWLPVLVTSSMQGDEHFIHALQQGADDYLLRPVNPALLSAKLRHYGRVLALQGRLSSALQRQRDILDNILDVVITLDPQGLLCDVNLAACLRLGRGLSDHGLLGRPCAELLGVDLDTLTQQRELTVRTLDGSTFPAEISVSPWRHDGQIRHTVVLRDLTEQRQIDRMKDEFLATVSHELRTPLTSILGALGLLAGGVAGALPPAAKPLADVARRNGERLSRLIDDLLDLTKLEGDRMVLHLRPVSLPALLGEALAANQGYADRGGVRLVYTPPPDAERWRARLDGDRFLQVMANLLSNAIKHTPSGAHVYVEPLSEGPWLRVRVRDEGPGIDPAFRPRIFEKFSQADASDRRPQGGTGLGLYLTRVLVERMGGRIVVEDTPVGQGAVFEVKFPRLVEST</sequence>
<feature type="domain" description="Histidine kinase" evidence="8">
    <location>
        <begin position="256"/>
        <end position="478"/>
    </location>
</feature>
<comment type="catalytic activity">
    <reaction evidence="1">
        <text>ATP + protein L-histidine = ADP + protein N-phospho-L-histidine.</text>
        <dbReference type="EC" id="2.7.13.3"/>
    </reaction>
</comment>
<dbReference type="InterPro" id="IPR001789">
    <property type="entry name" value="Sig_transdc_resp-reg_receiver"/>
</dbReference>
<evidence type="ECO:0000259" key="9">
    <source>
        <dbReference type="PROSITE" id="PS50110"/>
    </source>
</evidence>
<organism evidence="11 12">
    <name type="scientific">Vitreoscilla filiformis</name>
    <dbReference type="NCBI Taxonomy" id="63"/>
    <lineage>
        <taxon>Bacteria</taxon>
        <taxon>Pseudomonadati</taxon>
        <taxon>Pseudomonadota</taxon>
        <taxon>Betaproteobacteria</taxon>
        <taxon>Neisseriales</taxon>
        <taxon>Neisseriaceae</taxon>
        <taxon>Vitreoscilla</taxon>
    </lineage>
</organism>
<feature type="modified residue" description="4-aspartylphosphate" evidence="7">
    <location>
        <position position="61"/>
    </location>
</feature>
<keyword evidence="6" id="KW-0902">Two-component regulatory system</keyword>
<feature type="domain" description="PAC" evidence="10">
    <location>
        <begin position="202"/>
        <end position="252"/>
    </location>
</feature>
<evidence type="ECO:0000256" key="3">
    <source>
        <dbReference type="ARBA" id="ARBA00022553"/>
    </source>
</evidence>
<evidence type="ECO:0000256" key="4">
    <source>
        <dbReference type="ARBA" id="ARBA00022679"/>
    </source>
</evidence>
<keyword evidence="12" id="KW-1185">Reference proteome</keyword>
<dbReference type="InterPro" id="IPR005467">
    <property type="entry name" value="His_kinase_dom"/>
</dbReference>
<evidence type="ECO:0000259" key="8">
    <source>
        <dbReference type="PROSITE" id="PS50109"/>
    </source>
</evidence>
<dbReference type="SMART" id="SM00388">
    <property type="entry name" value="HisKA"/>
    <property type="match status" value="1"/>
</dbReference>
<dbReference type="Pfam" id="PF00072">
    <property type="entry name" value="Response_reg"/>
    <property type="match status" value="1"/>
</dbReference>
<gene>
    <name evidence="11" type="ORF">VITFI_CDS2773</name>
</gene>
<evidence type="ECO:0000256" key="7">
    <source>
        <dbReference type="PROSITE-ProRule" id="PRU00169"/>
    </source>
</evidence>
<dbReference type="PRINTS" id="PR00344">
    <property type="entry name" value="BCTRLSENSOR"/>
</dbReference>
<dbReference type="InterPro" id="IPR001610">
    <property type="entry name" value="PAC"/>
</dbReference>
<dbReference type="SMART" id="SM00387">
    <property type="entry name" value="HATPase_c"/>
    <property type="match status" value="1"/>
</dbReference>
<evidence type="ECO:0000313" key="12">
    <source>
        <dbReference type="Proteomes" id="UP000199729"/>
    </source>
</evidence>
<dbReference type="PROSITE" id="PS50113">
    <property type="entry name" value="PAC"/>
    <property type="match status" value="1"/>
</dbReference>
<evidence type="ECO:0000256" key="2">
    <source>
        <dbReference type="ARBA" id="ARBA00012438"/>
    </source>
</evidence>
<dbReference type="PROSITE" id="PS50110">
    <property type="entry name" value="RESPONSE_REGULATORY"/>
    <property type="match status" value="1"/>
</dbReference>
<dbReference type="InterPro" id="IPR000700">
    <property type="entry name" value="PAS-assoc_C"/>
</dbReference>
<dbReference type="InterPro" id="IPR003594">
    <property type="entry name" value="HATPase_dom"/>
</dbReference>
<evidence type="ECO:0000259" key="10">
    <source>
        <dbReference type="PROSITE" id="PS50113"/>
    </source>
</evidence>
<evidence type="ECO:0000256" key="5">
    <source>
        <dbReference type="ARBA" id="ARBA00022777"/>
    </source>
</evidence>
<dbReference type="PANTHER" id="PTHR43547">
    <property type="entry name" value="TWO-COMPONENT HISTIDINE KINASE"/>
    <property type="match status" value="1"/>
</dbReference>
<keyword evidence="5 11" id="KW-0418">Kinase</keyword>
<dbReference type="PROSITE" id="PS50109">
    <property type="entry name" value="HIS_KIN"/>
    <property type="match status" value="1"/>
</dbReference>
<name>A0A221KIC4_VITFI</name>
<evidence type="ECO:0000256" key="1">
    <source>
        <dbReference type="ARBA" id="ARBA00000085"/>
    </source>
</evidence>
<dbReference type="InterPro" id="IPR000014">
    <property type="entry name" value="PAS"/>
</dbReference>
<dbReference type="Gene3D" id="3.30.450.20">
    <property type="entry name" value="PAS domain"/>
    <property type="match status" value="1"/>
</dbReference>
<dbReference type="SUPFAM" id="SSF47384">
    <property type="entry name" value="Homodimeric domain of signal transducing histidine kinase"/>
    <property type="match status" value="1"/>
</dbReference>
<dbReference type="InterPro" id="IPR003661">
    <property type="entry name" value="HisK_dim/P_dom"/>
</dbReference>
<dbReference type="Proteomes" id="UP000199729">
    <property type="component" value="Chromosome"/>
</dbReference>
<dbReference type="Pfam" id="PF00512">
    <property type="entry name" value="HisKA"/>
    <property type="match status" value="1"/>
</dbReference>
<proteinExistence type="predicted"/>
<dbReference type="SUPFAM" id="SSF55785">
    <property type="entry name" value="PYP-like sensor domain (PAS domain)"/>
    <property type="match status" value="1"/>
</dbReference>
<dbReference type="Gene3D" id="3.40.50.2300">
    <property type="match status" value="1"/>
</dbReference>
<dbReference type="KEGG" id="vff:VITFI_CDS2773"/>
<dbReference type="Pfam" id="PF02518">
    <property type="entry name" value="HATPase_c"/>
    <property type="match status" value="1"/>
</dbReference>
<dbReference type="AlphaFoldDB" id="A0A221KIC4"/>
<dbReference type="GO" id="GO:0000155">
    <property type="term" value="F:phosphorelay sensor kinase activity"/>
    <property type="evidence" value="ECO:0007669"/>
    <property type="project" value="InterPro"/>
</dbReference>
<dbReference type="SMART" id="SM00086">
    <property type="entry name" value="PAC"/>
    <property type="match status" value="1"/>
</dbReference>
<dbReference type="SUPFAM" id="SSF52172">
    <property type="entry name" value="CheY-like"/>
    <property type="match status" value="1"/>
</dbReference>
<dbReference type="CDD" id="cd00130">
    <property type="entry name" value="PAS"/>
    <property type="match status" value="1"/>
</dbReference>
<feature type="domain" description="Response regulatory" evidence="9">
    <location>
        <begin position="12"/>
        <end position="128"/>
    </location>
</feature>
<accession>A0A221KIC4</accession>
<dbReference type="InterPro" id="IPR036890">
    <property type="entry name" value="HATPase_C_sf"/>
</dbReference>
<dbReference type="EC" id="2.7.13.3" evidence="2"/>
<dbReference type="FunFam" id="1.10.287.130:FF:000001">
    <property type="entry name" value="Two-component sensor histidine kinase"/>
    <property type="match status" value="1"/>
</dbReference>
<reference evidence="11 12" key="1">
    <citation type="submission" date="2017-07" db="EMBL/GenBank/DDBJ databases">
        <title>Complete Genome Sequence of the cosmetic ferment Vitreoscilla filiformis (ATCC15551).</title>
        <authorList>
            <person name="Contreras S."/>
            <person name="Sagory-Zalkind P."/>
            <person name="Blanquart H."/>
            <person name="Iltis A."/>
            <person name="Morand S.C."/>
        </authorList>
    </citation>
    <scope>NUCLEOTIDE SEQUENCE [LARGE SCALE GENOMIC DNA]</scope>
    <source>
        <strain evidence="11 12">ATCC 15551</strain>
    </source>
</reference>
<dbReference type="CDD" id="cd00082">
    <property type="entry name" value="HisKA"/>
    <property type="match status" value="1"/>
</dbReference>
<evidence type="ECO:0000256" key="6">
    <source>
        <dbReference type="ARBA" id="ARBA00023012"/>
    </source>
</evidence>
<dbReference type="PANTHER" id="PTHR43547:SF2">
    <property type="entry name" value="HYBRID SIGNAL TRANSDUCTION HISTIDINE KINASE C"/>
    <property type="match status" value="1"/>
</dbReference>
<dbReference type="NCBIfam" id="TIGR00229">
    <property type="entry name" value="sensory_box"/>
    <property type="match status" value="1"/>
</dbReference>
<protein>
    <recommendedName>
        <fullName evidence="2">histidine kinase</fullName>
        <ecNumber evidence="2">2.7.13.3</ecNumber>
    </recommendedName>
</protein>
<evidence type="ECO:0000313" key="11">
    <source>
        <dbReference type="EMBL" id="ASM78550.1"/>
    </source>
</evidence>
<dbReference type="InterPro" id="IPR004358">
    <property type="entry name" value="Sig_transdc_His_kin-like_C"/>
</dbReference>
<dbReference type="InterPro" id="IPR011006">
    <property type="entry name" value="CheY-like_superfamily"/>
</dbReference>
<dbReference type="InterPro" id="IPR035965">
    <property type="entry name" value="PAS-like_dom_sf"/>
</dbReference>
<dbReference type="Pfam" id="PF13426">
    <property type="entry name" value="PAS_9"/>
    <property type="match status" value="1"/>
</dbReference>